<proteinExistence type="predicted"/>
<accession>A0A518I588</accession>
<reference evidence="2 3" key="1">
    <citation type="submission" date="2019-03" db="EMBL/GenBank/DDBJ databases">
        <title>Deep-cultivation of Planctomycetes and their phenomic and genomic characterization uncovers novel biology.</title>
        <authorList>
            <person name="Wiegand S."/>
            <person name="Jogler M."/>
            <person name="Boedeker C."/>
            <person name="Pinto D."/>
            <person name="Vollmers J."/>
            <person name="Rivas-Marin E."/>
            <person name="Kohn T."/>
            <person name="Peeters S.H."/>
            <person name="Heuer A."/>
            <person name="Rast P."/>
            <person name="Oberbeckmann S."/>
            <person name="Bunk B."/>
            <person name="Jeske O."/>
            <person name="Meyerdierks A."/>
            <person name="Storesund J.E."/>
            <person name="Kallscheuer N."/>
            <person name="Luecker S."/>
            <person name="Lage O.M."/>
            <person name="Pohl T."/>
            <person name="Merkel B.J."/>
            <person name="Hornburger P."/>
            <person name="Mueller R.-W."/>
            <person name="Bruemmer F."/>
            <person name="Labrenz M."/>
            <person name="Spormann A.M."/>
            <person name="Op den Camp H."/>
            <person name="Overmann J."/>
            <person name="Amann R."/>
            <person name="Jetten M.S.M."/>
            <person name="Mascher T."/>
            <person name="Medema M.H."/>
            <person name="Devos D.P."/>
            <person name="Kaster A.-K."/>
            <person name="Ovreas L."/>
            <person name="Rohde M."/>
            <person name="Galperin M.Y."/>
            <person name="Jogler C."/>
        </authorList>
    </citation>
    <scope>NUCLEOTIDE SEQUENCE [LARGE SCALE GENOMIC DNA]</scope>
    <source>
        <strain evidence="2 3">Enr17</strain>
    </source>
</reference>
<dbReference type="EMBL" id="CP037452">
    <property type="protein sequence ID" value="QDV48208.1"/>
    <property type="molecule type" value="Genomic_DNA"/>
</dbReference>
<keyword evidence="3" id="KW-1185">Reference proteome</keyword>
<evidence type="ECO:0000256" key="1">
    <source>
        <dbReference type="SAM" id="Coils"/>
    </source>
</evidence>
<dbReference type="AlphaFoldDB" id="A0A518I588"/>
<dbReference type="KEGG" id="gfm:Enr17x_02190"/>
<organism evidence="2 3">
    <name type="scientific">Gimesia fumaroli</name>
    <dbReference type="NCBI Taxonomy" id="2527976"/>
    <lineage>
        <taxon>Bacteria</taxon>
        <taxon>Pseudomonadati</taxon>
        <taxon>Planctomycetota</taxon>
        <taxon>Planctomycetia</taxon>
        <taxon>Planctomycetales</taxon>
        <taxon>Planctomycetaceae</taxon>
        <taxon>Gimesia</taxon>
    </lineage>
</organism>
<protein>
    <submittedName>
        <fullName evidence="2">Uncharacterized protein</fullName>
    </submittedName>
</protein>
<dbReference type="Proteomes" id="UP000318313">
    <property type="component" value="Chromosome"/>
</dbReference>
<evidence type="ECO:0000313" key="2">
    <source>
        <dbReference type="EMBL" id="QDV48208.1"/>
    </source>
</evidence>
<keyword evidence="1" id="KW-0175">Coiled coil</keyword>
<sequence>MRALPKSKVPSLEKVDELDDVNLGAAAEAAEEAEEAANAAKNLLEKNKGAVTKSIPATKELADEIASVGLPRSRQTVVLIETAEGKTIIAAGGPDLTAAQKTLARGKGLLVADDLPGFHAEMTAVATAGEKGLLPIRGVTTNKMCRDGSSSCFNQLSEMAKRGGYELKVGPDGRSFEFIKIGE</sequence>
<feature type="coiled-coil region" evidence="1">
    <location>
        <begin position="23"/>
        <end position="50"/>
    </location>
</feature>
<gene>
    <name evidence="2" type="ORF">Enr17x_02190</name>
</gene>
<name>A0A518I588_9PLAN</name>
<evidence type="ECO:0000313" key="3">
    <source>
        <dbReference type="Proteomes" id="UP000318313"/>
    </source>
</evidence>